<protein>
    <recommendedName>
        <fullName evidence="1">HTH cro/C1-type domain-containing protein</fullName>
    </recommendedName>
</protein>
<dbReference type="OrthoDB" id="8547694at2"/>
<dbReference type="InterPro" id="IPR010982">
    <property type="entry name" value="Lambda_DNA-bd_dom_sf"/>
</dbReference>
<organism evidence="2 3">
    <name type="scientific">Nitrosomonas oligotropha</name>
    <dbReference type="NCBI Taxonomy" id="42354"/>
    <lineage>
        <taxon>Bacteria</taxon>
        <taxon>Pseudomonadati</taxon>
        <taxon>Pseudomonadota</taxon>
        <taxon>Betaproteobacteria</taxon>
        <taxon>Nitrosomonadales</taxon>
        <taxon>Nitrosomonadaceae</taxon>
        <taxon>Nitrosomonas</taxon>
    </lineage>
</organism>
<name>A0A1H8RP48_9PROT</name>
<evidence type="ECO:0000313" key="2">
    <source>
        <dbReference type="EMBL" id="SEO67723.1"/>
    </source>
</evidence>
<dbReference type="AlphaFoldDB" id="A0A1H8RP48"/>
<sequence>MKMKNYIEEAEKKAGMQLELAKLLNISSSNIRSIKAGKRGLPVEACIILADYIGADRLEVIAASNLVTEKDEGKRKILESCFQKVASITAAAVISSILTLTPQQTVKAENLNSQFTKIQIIGNRMIFFAE</sequence>
<dbReference type="RefSeq" id="WP_090319861.1">
    <property type="nucleotide sequence ID" value="NZ_FNOE01000016.1"/>
</dbReference>
<dbReference type="EMBL" id="FODO01000015">
    <property type="protein sequence ID" value="SEO67723.1"/>
    <property type="molecule type" value="Genomic_DNA"/>
</dbReference>
<feature type="domain" description="HTH cro/C1-type" evidence="1">
    <location>
        <begin position="7"/>
        <end position="60"/>
    </location>
</feature>
<keyword evidence="3" id="KW-1185">Reference proteome</keyword>
<dbReference type="STRING" id="42354.SAMN05216333_11515"/>
<evidence type="ECO:0000313" key="3">
    <source>
        <dbReference type="Proteomes" id="UP000198814"/>
    </source>
</evidence>
<gene>
    <name evidence="2" type="ORF">SAMN05216333_11515</name>
</gene>
<dbReference type="PROSITE" id="PS50943">
    <property type="entry name" value="HTH_CROC1"/>
    <property type="match status" value="1"/>
</dbReference>
<dbReference type="CDD" id="cd00093">
    <property type="entry name" value="HTH_XRE"/>
    <property type="match status" value="1"/>
</dbReference>
<dbReference type="GO" id="GO:0003677">
    <property type="term" value="F:DNA binding"/>
    <property type="evidence" value="ECO:0007669"/>
    <property type="project" value="InterPro"/>
</dbReference>
<dbReference type="SUPFAM" id="SSF47413">
    <property type="entry name" value="lambda repressor-like DNA-binding domains"/>
    <property type="match status" value="1"/>
</dbReference>
<accession>A0A1H8RP48</accession>
<proteinExistence type="predicted"/>
<dbReference type="InterPro" id="IPR001387">
    <property type="entry name" value="Cro/C1-type_HTH"/>
</dbReference>
<dbReference type="Proteomes" id="UP000198814">
    <property type="component" value="Unassembled WGS sequence"/>
</dbReference>
<evidence type="ECO:0000259" key="1">
    <source>
        <dbReference type="PROSITE" id="PS50943"/>
    </source>
</evidence>
<reference evidence="3" key="1">
    <citation type="submission" date="2016-10" db="EMBL/GenBank/DDBJ databases">
        <authorList>
            <person name="Varghese N."/>
            <person name="Submissions S."/>
        </authorList>
    </citation>
    <scope>NUCLEOTIDE SEQUENCE [LARGE SCALE GENOMIC DNA]</scope>
    <source>
        <strain evidence="3">Nm76</strain>
    </source>
</reference>